<protein>
    <recommendedName>
        <fullName evidence="3">DUF3052 domain-containing protein</fullName>
    </recommendedName>
</protein>
<organism evidence="1 2">
    <name type="scientific">Sebaldella termitidis (strain ATCC 33386 / NCTC 11300)</name>
    <dbReference type="NCBI Taxonomy" id="526218"/>
    <lineage>
        <taxon>Bacteria</taxon>
        <taxon>Fusobacteriati</taxon>
        <taxon>Fusobacteriota</taxon>
        <taxon>Fusobacteriia</taxon>
        <taxon>Fusobacteriales</taxon>
        <taxon>Leptotrichiaceae</taxon>
        <taxon>Sebaldella</taxon>
    </lineage>
</organism>
<reference evidence="2" key="1">
    <citation type="submission" date="2009-09" db="EMBL/GenBank/DDBJ databases">
        <title>The complete chromosome of Sebaldella termitidis ATCC 33386.</title>
        <authorList>
            <consortium name="US DOE Joint Genome Institute (JGI-PGF)"/>
            <person name="Lucas S."/>
            <person name="Copeland A."/>
            <person name="Lapidus A."/>
            <person name="Glavina del Rio T."/>
            <person name="Dalin E."/>
            <person name="Tice H."/>
            <person name="Bruce D."/>
            <person name="Goodwin L."/>
            <person name="Pitluck S."/>
            <person name="Kyrpides N."/>
            <person name="Mavromatis K."/>
            <person name="Ivanova N."/>
            <person name="Mikhailova N."/>
            <person name="Sims D."/>
            <person name="Meincke L."/>
            <person name="Brettin T."/>
            <person name="Detter J.C."/>
            <person name="Han C."/>
            <person name="Larimer F."/>
            <person name="Land M."/>
            <person name="Hauser L."/>
            <person name="Markowitz V."/>
            <person name="Cheng J.F."/>
            <person name="Hugenholtz P."/>
            <person name="Woyke T."/>
            <person name="Wu D."/>
            <person name="Eisen J.A."/>
        </authorList>
    </citation>
    <scope>NUCLEOTIDE SEQUENCE [LARGE SCALE GENOMIC DNA]</scope>
    <source>
        <strain evidence="2">ATCC 33386 / NCTC 11300</strain>
    </source>
</reference>
<sequence>MGTLLKKLDSKANNNMVIFNMPPEFEPVERNLHKDIHIYKSNTAIKTEFILIFIKTKAELEHFTKHNRSYLLSFSDGLIWFAYPKENSEKYGKKSDISRDRGWEPLMNLGYKGVRIVSIDNDWTAFRVRKEEYIIKQRKA</sequence>
<accession>D1AHJ7</accession>
<dbReference type="STRING" id="526218.Sterm_1366"/>
<evidence type="ECO:0000313" key="2">
    <source>
        <dbReference type="Proteomes" id="UP000000845"/>
    </source>
</evidence>
<dbReference type="Proteomes" id="UP000000845">
    <property type="component" value="Chromosome"/>
</dbReference>
<keyword evidence="2" id="KW-1185">Reference proteome</keyword>
<evidence type="ECO:0000313" key="1">
    <source>
        <dbReference type="EMBL" id="ACZ08231.1"/>
    </source>
</evidence>
<dbReference type="EMBL" id="CP001739">
    <property type="protein sequence ID" value="ACZ08231.1"/>
    <property type="molecule type" value="Genomic_DNA"/>
</dbReference>
<dbReference type="RefSeq" id="WP_012860827.1">
    <property type="nucleotide sequence ID" value="NC_013517.1"/>
</dbReference>
<dbReference type="AlphaFoldDB" id="D1AHJ7"/>
<evidence type="ECO:0008006" key="3">
    <source>
        <dbReference type="Google" id="ProtNLM"/>
    </source>
</evidence>
<dbReference type="HOGENOM" id="CLU_129221_2_0_0"/>
<gene>
    <name evidence="1" type="ordered locus">Sterm_1366</name>
</gene>
<name>D1AHJ7_SEBTE</name>
<dbReference type="KEGG" id="str:Sterm_1366"/>
<proteinExistence type="predicted"/>
<reference evidence="1 2" key="2">
    <citation type="journal article" date="2010" name="Stand. Genomic Sci.">
        <title>Complete genome sequence of Sebaldella termitidis type strain (NCTC 11300).</title>
        <authorList>
            <person name="Harmon-Smith M."/>
            <person name="Celia L."/>
            <person name="Chertkov O."/>
            <person name="Lapidus A."/>
            <person name="Copeland A."/>
            <person name="Glavina Del Rio T."/>
            <person name="Nolan M."/>
            <person name="Lucas S."/>
            <person name="Tice H."/>
            <person name="Cheng J.F."/>
            <person name="Han C."/>
            <person name="Detter J.C."/>
            <person name="Bruce D."/>
            <person name="Goodwin L."/>
            <person name="Pitluck S."/>
            <person name="Pati A."/>
            <person name="Liolios K."/>
            <person name="Ivanova N."/>
            <person name="Mavromatis K."/>
            <person name="Mikhailova N."/>
            <person name="Chen A."/>
            <person name="Palaniappan K."/>
            <person name="Land M."/>
            <person name="Hauser L."/>
            <person name="Chang Y.J."/>
            <person name="Jeffries C.D."/>
            <person name="Brettin T."/>
            <person name="Goker M."/>
            <person name="Beck B."/>
            <person name="Bristow J."/>
            <person name="Eisen J.A."/>
            <person name="Markowitz V."/>
            <person name="Hugenholtz P."/>
            <person name="Kyrpides N.C."/>
            <person name="Klenk H.P."/>
            <person name="Chen F."/>
        </authorList>
    </citation>
    <scope>NUCLEOTIDE SEQUENCE [LARGE SCALE GENOMIC DNA]</scope>
    <source>
        <strain evidence="2">ATCC 33386 / NCTC 11300</strain>
    </source>
</reference>